<keyword evidence="7" id="KW-1185">Reference proteome</keyword>
<dbReference type="PANTHER" id="PTHR43095">
    <property type="entry name" value="SUGAR KINASE"/>
    <property type="match status" value="1"/>
</dbReference>
<evidence type="ECO:0000313" key="7">
    <source>
        <dbReference type="Proteomes" id="UP001596989"/>
    </source>
</evidence>
<evidence type="ECO:0000256" key="1">
    <source>
        <dbReference type="ARBA" id="ARBA00009156"/>
    </source>
</evidence>
<dbReference type="Proteomes" id="UP001596989">
    <property type="component" value="Unassembled WGS sequence"/>
</dbReference>
<protein>
    <submittedName>
        <fullName evidence="6">FGGY-family carbohydrate kinase</fullName>
    </submittedName>
</protein>
<dbReference type="InterPro" id="IPR000577">
    <property type="entry name" value="Carb_kinase_FGGY"/>
</dbReference>
<proteinExistence type="inferred from homology"/>
<feature type="domain" description="Carbohydrate kinase FGGY N-terminal" evidence="4">
    <location>
        <begin position="15"/>
        <end position="256"/>
    </location>
</feature>
<dbReference type="Pfam" id="PF00370">
    <property type="entry name" value="FGGY_N"/>
    <property type="match status" value="1"/>
</dbReference>
<evidence type="ECO:0000256" key="3">
    <source>
        <dbReference type="ARBA" id="ARBA00022777"/>
    </source>
</evidence>
<reference evidence="7" key="1">
    <citation type="journal article" date="2019" name="Int. J. Syst. Evol. Microbiol.">
        <title>The Global Catalogue of Microorganisms (GCM) 10K type strain sequencing project: providing services to taxonomists for standard genome sequencing and annotation.</title>
        <authorList>
            <consortium name="The Broad Institute Genomics Platform"/>
            <consortium name="The Broad Institute Genome Sequencing Center for Infectious Disease"/>
            <person name="Wu L."/>
            <person name="Ma J."/>
        </authorList>
    </citation>
    <scope>NUCLEOTIDE SEQUENCE [LARGE SCALE GENOMIC DNA]</scope>
    <source>
        <strain evidence="7">CCUG 59129</strain>
    </source>
</reference>
<comment type="similarity">
    <text evidence="1">Belongs to the FGGY kinase family.</text>
</comment>
<dbReference type="InterPro" id="IPR043129">
    <property type="entry name" value="ATPase_NBD"/>
</dbReference>
<organism evidence="6 7">
    <name type="scientific">Paenibacillus chungangensis</name>
    <dbReference type="NCBI Taxonomy" id="696535"/>
    <lineage>
        <taxon>Bacteria</taxon>
        <taxon>Bacillati</taxon>
        <taxon>Bacillota</taxon>
        <taxon>Bacilli</taxon>
        <taxon>Bacillales</taxon>
        <taxon>Paenibacillaceae</taxon>
        <taxon>Paenibacillus</taxon>
    </lineage>
</organism>
<comment type="caution">
    <text evidence="6">The sequence shown here is derived from an EMBL/GenBank/DDBJ whole genome shotgun (WGS) entry which is preliminary data.</text>
</comment>
<keyword evidence="2" id="KW-0808">Transferase</keyword>
<sequence>MSDDEMKRTDHEEKYVIGLDIGTSAVKGVLMSAGGAILSREKAATRYLPSDDGLIQFNACEWYDSVTAIIRRLAGALPSGGTVAAISMASASGNTVLVNERSEPVRPAISWMDERVREELDEIFGDAEASEVHERIGWPYMRLFPLAHLSWLKRHEPEALAGAARICLSTDYMLHRLTGEWGIDASTATTFYLQDQKAMQWHLPFVERLGISVDQLPPIYPVGSVLGGITPSAAMDTTLRAGTPIVLGAFDHPCAARGSSIMEEGQLLLSCGTSWVGFFPTTDRGKAVAGNLLVDPFLQPEGPWGAMFSLPAIATSIDKYICRYIADGPDRYREFDRLASAAAPGAGGLLIHPMLEQELDDGGAYGKEQLARALMEGTAYLLLQQVEKLAAAGLSFTSVTMVGGPSETAPWPQIVADVLGREVVTVNGSCAGAVGAAILAGIGAGLYRNEEEAHRKLVFRRVVRTPDEAAHKVYREQYRRFAGIY</sequence>
<dbReference type="InterPro" id="IPR018484">
    <property type="entry name" value="FGGY_N"/>
</dbReference>
<dbReference type="EMBL" id="JBHTJZ010000017">
    <property type="protein sequence ID" value="MFD0960227.1"/>
    <property type="molecule type" value="Genomic_DNA"/>
</dbReference>
<evidence type="ECO:0000313" key="6">
    <source>
        <dbReference type="EMBL" id="MFD0960227.1"/>
    </source>
</evidence>
<dbReference type="RefSeq" id="WP_377564626.1">
    <property type="nucleotide sequence ID" value="NZ_JBHTJZ010000017.1"/>
</dbReference>
<name>A0ABW3HRT2_9BACL</name>
<dbReference type="Gene3D" id="3.30.420.40">
    <property type="match status" value="2"/>
</dbReference>
<keyword evidence="3 6" id="KW-0418">Kinase</keyword>
<dbReference type="GO" id="GO:0016301">
    <property type="term" value="F:kinase activity"/>
    <property type="evidence" value="ECO:0007669"/>
    <property type="project" value="UniProtKB-KW"/>
</dbReference>
<evidence type="ECO:0000256" key="2">
    <source>
        <dbReference type="ARBA" id="ARBA00022679"/>
    </source>
</evidence>
<evidence type="ECO:0000259" key="4">
    <source>
        <dbReference type="Pfam" id="PF00370"/>
    </source>
</evidence>
<accession>A0ABW3HRT2</accession>
<dbReference type="InterPro" id="IPR018485">
    <property type="entry name" value="FGGY_C"/>
</dbReference>
<dbReference type="PIRSF" id="PIRSF000538">
    <property type="entry name" value="GlpK"/>
    <property type="match status" value="1"/>
</dbReference>
<evidence type="ECO:0000259" key="5">
    <source>
        <dbReference type="Pfam" id="PF02782"/>
    </source>
</evidence>
<feature type="domain" description="Carbohydrate kinase FGGY C-terminal" evidence="5">
    <location>
        <begin position="355"/>
        <end position="443"/>
    </location>
</feature>
<dbReference type="InterPro" id="IPR050406">
    <property type="entry name" value="FGGY_Carb_Kinase"/>
</dbReference>
<gene>
    <name evidence="6" type="ORF">ACFQ2I_12595</name>
</gene>
<dbReference type="SUPFAM" id="SSF53067">
    <property type="entry name" value="Actin-like ATPase domain"/>
    <property type="match status" value="2"/>
</dbReference>
<dbReference type="Pfam" id="PF02782">
    <property type="entry name" value="FGGY_C"/>
    <property type="match status" value="1"/>
</dbReference>
<dbReference type="PANTHER" id="PTHR43095:SF5">
    <property type="entry name" value="XYLULOSE KINASE"/>
    <property type="match status" value="1"/>
</dbReference>